<dbReference type="PANTHER" id="PTHR31642">
    <property type="entry name" value="TRICHOTHECENE 3-O-ACETYLTRANSFERASE"/>
    <property type="match status" value="1"/>
</dbReference>
<evidence type="ECO:0000313" key="2">
    <source>
        <dbReference type="EMBL" id="KOM37862.1"/>
    </source>
</evidence>
<comment type="similarity">
    <text evidence="1">Belongs to the plant acyltransferase family.</text>
</comment>
<gene>
    <name evidence="2" type="ORF">LR48_Vigan03g124400</name>
</gene>
<sequence>MGKIELVEKIVVVPEQPTPRKRMFLSNIDLSLVVYQDSASFFDPPTTQMSFSEICNKLYSALGKMLVQYDFMAGRLVPSLEETNRFEIDCNGAGIVVAAARTDRKLSEFGVISAPNPQLRELVLFLHEGCDQETDLKEKPLASLQLTQFGCGSLALASHYNHCTLDGFAIRDFEVNLGALTRGEDLITVPNADRTLLRARNPPIVSHPHFEYSKSTVTHNLFTLRGKSGTNVMQSLPENQIQVLHLSPQSIASFKKKALEEDKTLKNTTTFQVVAAKIWKARSIATRMSEEKVSTMLFPVDVRKRVVPELPDGFAGNALVPGFARATVRELKELEDSSHIRKVQEGLERLNNEYIKSGIDWLEVNKGAPCMEDSFSLVAWWRLGLEEQLFAWGRLKCATPLQVKPGLVMLLPGPQDQGGINICLDLPEDQMKHFSRIMLQI</sequence>
<dbReference type="EMBL" id="CM003373">
    <property type="protein sequence ID" value="KOM37862.1"/>
    <property type="molecule type" value="Genomic_DNA"/>
</dbReference>
<dbReference type="InterPro" id="IPR050317">
    <property type="entry name" value="Plant_Fungal_Acyltransferase"/>
</dbReference>
<reference evidence="3" key="1">
    <citation type="journal article" date="2015" name="Proc. Natl. Acad. Sci. U.S.A.">
        <title>Genome sequencing of adzuki bean (Vigna angularis) provides insight into high starch and low fat accumulation and domestication.</title>
        <authorList>
            <person name="Yang K."/>
            <person name="Tian Z."/>
            <person name="Chen C."/>
            <person name="Luo L."/>
            <person name="Zhao B."/>
            <person name="Wang Z."/>
            <person name="Yu L."/>
            <person name="Li Y."/>
            <person name="Sun Y."/>
            <person name="Li W."/>
            <person name="Chen Y."/>
            <person name="Li Y."/>
            <person name="Zhang Y."/>
            <person name="Ai D."/>
            <person name="Zhao J."/>
            <person name="Shang C."/>
            <person name="Ma Y."/>
            <person name="Wu B."/>
            <person name="Wang M."/>
            <person name="Gao L."/>
            <person name="Sun D."/>
            <person name="Zhang P."/>
            <person name="Guo F."/>
            <person name="Wang W."/>
            <person name="Li Y."/>
            <person name="Wang J."/>
            <person name="Varshney R.K."/>
            <person name="Wang J."/>
            <person name="Ling H.Q."/>
            <person name="Wan P."/>
        </authorList>
    </citation>
    <scope>NUCLEOTIDE SEQUENCE</scope>
    <source>
        <strain evidence="3">cv. Jingnong 6</strain>
    </source>
</reference>
<dbReference type="Gene3D" id="3.30.559.10">
    <property type="entry name" value="Chloramphenicol acetyltransferase-like domain"/>
    <property type="match status" value="2"/>
</dbReference>
<dbReference type="Gramene" id="KOM37862">
    <property type="protein sequence ID" value="KOM37862"/>
    <property type="gene ID" value="LR48_Vigan03g124400"/>
</dbReference>
<dbReference type="OMA" id="KGAPCME"/>
<evidence type="ECO:0000256" key="1">
    <source>
        <dbReference type="ARBA" id="ARBA00009861"/>
    </source>
</evidence>
<dbReference type="PANTHER" id="PTHR31642:SF217">
    <property type="entry name" value="OMEGA-HYDROXYPALMITATE O-FERULOYL TRANSFERASE-LIKE ISOFORM X1"/>
    <property type="match status" value="1"/>
</dbReference>
<dbReference type="AlphaFoldDB" id="A0A0L9U597"/>
<dbReference type="InterPro" id="IPR023213">
    <property type="entry name" value="CAT-like_dom_sf"/>
</dbReference>
<evidence type="ECO:0000313" key="3">
    <source>
        <dbReference type="Proteomes" id="UP000053144"/>
    </source>
</evidence>
<accession>A0A0L9U597</accession>
<name>A0A0L9U597_PHAAN</name>
<protein>
    <recommendedName>
        <fullName evidence="4">Omega-hydroxypalmitate O-feruloyl transferase</fullName>
    </recommendedName>
</protein>
<dbReference type="Pfam" id="PF02458">
    <property type="entry name" value="Transferase"/>
    <property type="match status" value="1"/>
</dbReference>
<proteinExistence type="inferred from homology"/>
<organism evidence="2 3">
    <name type="scientific">Phaseolus angularis</name>
    <name type="common">Azuki bean</name>
    <name type="synonym">Vigna angularis</name>
    <dbReference type="NCBI Taxonomy" id="3914"/>
    <lineage>
        <taxon>Eukaryota</taxon>
        <taxon>Viridiplantae</taxon>
        <taxon>Streptophyta</taxon>
        <taxon>Embryophyta</taxon>
        <taxon>Tracheophyta</taxon>
        <taxon>Spermatophyta</taxon>
        <taxon>Magnoliopsida</taxon>
        <taxon>eudicotyledons</taxon>
        <taxon>Gunneridae</taxon>
        <taxon>Pentapetalae</taxon>
        <taxon>rosids</taxon>
        <taxon>fabids</taxon>
        <taxon>Fabales</taxon>
        <taxon>Fabaceae</taxon>
        <taxon>Papilionoideae</taxon>
        <taxon>50 kb inversion clade</taxon>
        <taxon>NPAAA clade</taxon>
        <taxon>indigoferoid/millettioid clade</taxon>
        <taxon>Phaseoleae</taxon>
        <taxon>Vigna</taxon>
    </lineage>
</organism>
<dbReference type="Proteomes" id="UP000053144">
    <property type="component" value="Chromosome 3"/>
</dbReference>
<dbReference type="GO" id="GO:0016747">
    <property type="term" value="F:acyltransferase activity, transferring groups other than amino-acyl groups"/>
    <property type="evidence" value="ECO:0007669"/>
    <property type="project" value="TreeGrafter"/>
</dbReference>
<dbReference type="STRING" id="3914.A0A0L9U597"/>
<evidence type="ECO:0008006" key="4">
    <source>
        <dbReference type="Google" id="ProtNLM"/>
    </source>
</evidence>